<evidence type="ECO:0000313" key="1">
    <source>
        <dbReference type="EMBL" id="SMD24606.1"/>
    </source>
</evidence>
<reference evidence="2" key="1">
    <citation type="submission" date="2017-04" db="EMBL/GenBank/DDBJ databases">
        <authorList>
            <person name="Varghese N."/>
            <person name="Submissions S."/>
        </authorList>
    </citation>
    <scope>NUCLEOTIDE SEQUENCE [LARGE SCALE GENOMIC DNA]</scope>
    <source>
        <strain evidence="2">DSM 44073</strain>
    </source>
</reference>
<evidence type="ECO:0000313" key="2">
    <source>
        <dbReference type="Proteomes" id="UP000192840"/>
    </source>
</evidence>
<dbReference type="EMBL" id="FWYC01000022">
    <property type="protein sequence ID" value="SMD24606.1"/>
    <property type="molecule type" value="Genomic_DNA"/>
</dbReference>
<accession>A0A1W2FSJ9</accession>
<dbReference type="eggNOG" id="ENOG50320VC">
    <property type="taxonomic scope" value="Bacteria"/>
</dbReference>
<dbReference type="RefSeq" id="WP_144065744.1">
    <property type="nucleotide sequence ID" value="NZ_FWYC01000022.1"/>
</dbReference>
<sequence length="546" mass="60190">MSDDEQLPNEPKSPLAEFRAWARQSSEAQKILRELPGIASSFRAGSPGYYGRFGLDNEHVLALVVAHDAEAVEHYLLGASVRRLLADRDQPEVVRWLAESDSYFDVYVWRRLRVPACVAAGVVAGRQEVREMFGEGWPGRWRAGHEADDESARPVLAATEGELLRELWTRLTVAALVAWMSPGRGRGLHETAARRRLETFADEHPEVWAESMPWLLVACQDFSGVLDSLLVLKVALGDRTFREAVELATEHPHRAVRTAAEGVLVRAGGADESDPERSLIEAAAAVLDRNRGRVDAFPRPLSVPAHTWLSDRSLEELMHDGAALALAGFREIVRDQGATEEDALTARLLERLEREFSKIDTELVLVAPQAAGGPEISLAQRPVRKADERTIGADVGLVVDVDLPSRMRVRLGELVQVKKSTRLHGVAGTTDSWRIETRQLSALLDHSPTAVYWLIQQTGDVLCVPAKLLHAIVEGRDKPGSSSLTVRYSEVRHAAIGLGQYLRDLVVGLWVGSCGEPTLGVASGANDRIRPMRVLDLRVRVRDEQG</sequence>
<protein>
    <submittedName>
        <fullName evidence="1">Uncharacterized protein</fullName>
    </submittedName>
</protein>
<organism evidence="1 2">
    <name type="scientific">Lentzea albidocapillata</name>
    <dbReference type="NCBI Taxonomy" id="40571"/>
    <lineage>
        <taxon>Bacteria</taxon>
        <taxon>Bacillati</taxon>
        <taxon>Actinomycetota</taxon>
        <taxon>Actinomycetes</taxon>
        <taxon>Pseudonocardiales</taxon>
        <taxon>Pseudonocardiaceae</taxon>
        <taxon>Lentzea</taxon>
    </lineage>
</organism>
<keyword evidence="2" id="KW-1185">Reference proteome</keyword>
<dbReference type="AlphaFoldDB" id="A0A1W2FSJ9"/>
<name>A0A1W2FSJ9_9PSEU</name>
<proteinExistence type="predicted"/>
<gene>
    <name evidence="1" type="ORF">SAMN05660733_07758</name>
</gene>
<dbReference type="Proteomes" id="UP000192840">
    <property type="component" value="Unassembled WGS sequence"/>
</dbReference>
<dbReference type="STRING" id="40571.SAMN05660733_07758"/>
<dbReference type="OrthoDB" id="4313346at2"/>